<dbReference type="Pfam" id="PF18995">
    <property type="entry name" value="PRT6_C"/>
    <property type="match status" value="1"/>
</dbReference>
<evidence type="ECO:0000256" key="4">
    <source>
        <dbReference type="ARBA" id="ARBA00022723"/>
    </source>
</evidence>
<dbReference type="SMR" id="G4Z260"/>
<keyword evidence="6 10" id="KW-0833">Ubl conjugation pathway</keyword>
<gene>
    <name evidence="13" type="ORF">PHYSODRAFT_495013</name>
</gene>
<dbReference type="Proteomes" id="UP000002640">
    <property type="component" value="Unassembled WGS sequence"/>
</dbReference>
<evidence type="ECO:0000256" key="1">
    <source>
        <dbReference type="ARBA" id="ARBA00000900"/>
    </source>
</evidence>
<feature type="domain" description="UBR-type" evidence="12">
    <location>
        <begin position="94"/>
        <end position="165"/>
    </location>
</feature>
<dbReference type="Pfam" id="PF02207">
    <property type="entry name" value="zf-UBR"/>
    <property type="match status" value="1"/>
</dbReference>
<dbReference type="InterPro" id="IPR044046">
    <property type="entry name" value="E3_ligase_UBR-like_C"/>
</dbReference>
<evidence type="ECO:0000256" key="5">
    <source>
        <dbReference type="ARBA" id="ARBA00022771"/>
    </source>
</evidence>
<dbReference type="Gene3D" id="2.10.110.30">
    <property type="match status" value="1"/>
</dbReference>
<comment type="catalytic activity">
    <reaction evidence="1 10">
        <text>S-ubiquitinyl-[E2 ubiquitin-conjugating enzyme]-L-cysteine + [acceptor protein]-L-lysine = [E2 ubiquitin-conjugating enzyme]-L-cysteine + N(6)-ubiquitinyl-[acceptor protein]-L-lysine.</text>
        <dbReference type="EC" id="2.3.2.27"/>
    </reaction>
</comment>
<feature type="zinc finger region" description="UBR-type" evidence="9">
    <location>
        <begin position="94"/>
        <end position="165"/>
    </location>
</feature>
<dbReference type="STRING" id="1094619.G4Z260"/>
<dbReference type="CDD" id="cd19673">
    <property type="entry name" value="UBR-box_UBR3"/>
    <property type="match status" value="1"/>
</dbReference>
<evidence type="ECO:0000256" key="11">
    <source>
        <dbReference type="SAM" id="MobiDB-lite"/>
    </source>
</evidence>
<dbReference type="UniPathway" id="UPA00143"/>
<evidence type="ECO:0000259" key="12">
    <source>
        <dbReference type="PROSITE" id="PS51157"/>
    </source>
</evidence>
<keyword evidence="3 10" id="KW-0808">Transferase</keyword>
<evidence type="ECO:0000313" key="13">
    <source>
        <dbReference type="EMBL" id="EGZ21395.1"/>
    </source>
</evidence>
<dbReference type="KEGG" id="psoj:PHYSODRAFT_495013"/>
<comment type="function">
    <text evidence="10">Ubiquitin ligase protein which is a component of the N-end rule pathway. Recognizes and binds to proteins bearing specific N-terminal residues that are destabilizing according to the N-end rule, leading to their ubiquitination and subsequent degradation.</text>
</comment>
<dbReference type="GO" id="GO:0000151">
    <property type="term" value="C:ubiquitin ligase complex"/>
    <property type="evidence" value="ECO:0007669"/>
    <property type="project" value="TreeGrafter"/>
</dbReference>
<feature type="region of interest" description="Disordered" evidence="11">
    <location>
        <begin position="1182"/>
        <end position="1201"/>
    </location>
</feature>
<dbReference type="InParanoid" id="G4Z260"/>
<dbReference type="SMART" id="SM00396">
    <property type="entry name" value="ZnF_UBR1"/>
    <property type="match status" value="1"/>
</dbReference>
<feature type="compositionally biased region" description="Basic and acidic residues" evidence="11">
    <location>
        <begin position="1182"/>
        <end position="1196"/>
    </location>
</feature>
<feature type="region of interest" description="Disordered" evidence="11">
    <location>
        <begin position="1233"/>
        <end position="1277"/>
    </location>
</feature>
<dbReference type="GeneID" id="20657134"/>
<dbReference type="OMA" id="EQLPKRM"/>
<evidence type="ECO:0000256" key="10">
    <source>
        <dbReference type="RuleBase" id="RU366018"/>
    </source>
</evidence>
<evidence type="ECO:0000256" key="7">
    <source>
        <dbReference type="ARBA" id="ARBA00022833"/>
    </source>
</evidence>
<evidence type="ECO:0000256" key="8">
    <source>
        <dbReference type="ARBA" id="ARBA00046341"/>
    </source>
</evidence>
<dbReference type="GO" id="GO:0016567">
    <property type="term" value="P:protein ubiquitination"/>
    <property type="evidence" value="ECO:0007669"/>
    <property type="project" value="UniProtKB-UniRule"/>
</dbReference>
<protein>
    <recommendedName>
        <fullName evidence="10">E3 ubiquitin-protein ligase</fullName>
        <ecNumber evidence="10">2.3.2.27</ecNumber>
    </recommendedName>
</protein>
<evidence type="ECO:0000256" key="2">
    <source>
        <dbReference type="ARBA" id="ARBA00004906"/>
    </source>
</evidence>
<dbReference type="FunFam" id="2.10.110.30:FF:000002">
    <property type="entry name" value="Putative e3 ubiquitin-protein ligase ubr3"/>
    <property type="match status" value="1"/>
</dbReference>
<dbReference type="Pfam" id="PF22960">
    <property type="entry name" value="WHD_UBR1"/>
    <property type="match status" value="1"/>
</dbReference>
<keyword evidence="4 10" id="KW-0479">Metal-binding</keyword>
<dbReference type="GO" id="GO:0061630">
    <property type="term" value="F:ubiquitin protein ligase activity"/>
    <property type="evidence" value="ECO:0007669"/>
    <property type="project" value="UniProtKB-UniRule"/>
</dbReference>
<dbReference type="PROSITE" id="PS51157">
    <property type="entry name" value="ZF_UBR"/>
    <property type="match status" value="1"/>
</dbReference>
<dbReference type="PANTHER" id="PTHR21497:SF24">
    <property type="entry name" value="E3 UBIQUITIN-PROTEIN LIGASE UBR1"/>
    <property type="match status" value="1"/>
</dbReference>
<keyword evidence="7 10" id="KW-0862">Zinc</keyword>
<dbReference type="GO" id="GO:0071596">
    <property type="term" value="P:ubiquitin-dependent protein catabolic process via the N-end rule pathway"/>
    <property type="evidence" value="ECO:0007669"/>
    <property type="project" value="UniProtKB-UniRule"/>
</dbReference>
<dbReference type="RefSeq" id="XP_009524112.1">
    <property type="nucleotide sequence ID" value="XM_009525817.1"/>
</dbReference>
<feature type="compositionally biased region" description="Acidic residues" evidence="11">
    <location>
        <begin position="1260"/>
        <end position="1270"/>
    </location>
</feature>
<keyword evidence="14" id="KW-1185">Reference proteome</keyword>
<dbReference type="GO" id="GO:0008270">
    <property type="term" value="F:zinc ion binding"/>
    <property type="evidence" value="ECO:0007669"/>
    <property type="project" value="UniProtKB-UniRule"/>
</dbReference>
<evidence type="ECO:0000256" key="9">
    <source>
        <dbReference type="PROSITE-ProRule" id="PRU00508"/>
    </source>
</evidence>
<dbReference type="PANTHER" id="PTHR21497">
    <property type="entry name" value="UBIQUITIN LIGASE E3 ALPHA-RELATED"/>
    <property type="match status" value="1"/>
</dbReference>
<keyword evidence="5 10" id="KW-0863">Zinc-finger</keyword>
<dbReference type="EMBL" id="JH159153">
    <property type="protein sequence ID" value="EGZ21395.1"/>
    <property type="molecule type" value="Genomic_DNA"/>
</dbReference>
<dbReference type="InterPro" id="IPR055194">
    <property type="entry name" value="UBR1-like_WH"/>
</dbReference>
<dbReference type="InterPro" id="IPR039164">
    <property type="entry name" value="UBR1-like"/>
</dbReference>
<dbReference type="CDD" id="cd16482">
    <property type="entry name" value="RING-H2_UBR1-like"/>
    <property type="match status" value="1"/>
</dbReference>
<comment type="similarity">
    <text evidence="8 10">Belongs to the E3 ubiquitin-protein ligase UBR1-like family.</text>
</comment>
<evidence type="ECO:0000313" key="14">
    <source>
        <dbReference type="Proteomes" id="UP000002640"/>
    </source>
</evidence>
<evidence type="ECO:0000256" key="3">
    <source>
        <dbReference type="ARBA" id="ARBA00022679"/>
    </source>
</evidence>
<dbReference type="InterPro" id="IPR003126">
    <property type="entry name" value="Znf_UBR"/>
</dbReference>
<organism evidence="13 14">
    <name type="scientific">Phytophthora sojae (strain P6497)</name>
    <name type="common">Soybean stem and root rot agent</name>
    <name type="synonym">Phytophthora megasperma f. sp. glycines</name>
    <dbReference type="NCBI Taxonomy" id="1094619"/>
    <lineage>
        <taxon>Eukaryota</taxon>
        <taxon>Sar</taxon>
        <taxon>Stramenopiles</taxon>
        <taxon>Oomycota</taxon>
        <taxon>Peronosporomycetes</taxon>
        <taxon>Peronosporales</taxon>
        <taxon>Peronosporaceae</taxon>
        <taxon>Phytophthora</taxon>
    </lineage>
</organism>
<accession>G4Z260</accession>
<dbReference type="EC" id="2.3.2.27" evidence="10"/>
<proteinExistence type="inferred from homology"/>
<name>G4Z260_PHYSP</name>
<sequence>MDLFARARGVIDQRAATARRLSHEQDATAQDAAPDRAPLSGPQARVRALLDEMQASACWGEKEHEGEERRLLQELQTCVLDAESRQALEKLPKRMCAYEFKPGDIAWNCKVCQVDETCVMCNDCFISSDHEDHEVFFYYTHSGGCCDCGDTEAWAPEGFCTRHKGAQDADPLSFLPPDLLVNSRECIGEVMKLVLNSVKEARFGSVINEDDLEVVRDKLGSEPPERRYSVIVHYNELQTSQEFATALNKAHPAIAYQMLKIVGETSSQKQSTVRAKASREDVLELAASLQKHGIVTSIVSCEYKARVPLINSLLQWLASLANLSDGLCRLICEKMCAVESLEHSENSMEVDEADDYPMLRAVIMADSFLPKTESDALHSLLMALLADPLFKQAFAISFTSSYRQLYREFAAGVGSSTATILAFSVQFFNRATFVKKLVAEYDLLEVLVNSVLETLRKKKKTDFVDIAFEDTWNSMVHVLHPDRSQELDVWDVFAMGIQRSQGSTLRDVDVSALVLEAERAGYHIRHQREMSPFLSLPPETELTGRFELDVTSPVFVCRRYMSGLLDLRYVLQIEGISESFVLDKGGSRLARFLLYLAYIQGACSEVRRFGDHVEMESRGWVVTVEFVSTTSDVSSWVVSNAFKTAGGPDATRSPEASRHLIAKLAKPILEAFHFWLASAGKYFPPPDYQVGDTLRADQIESAVSCHFPLQRTLSQLIRALSDSANGLDIFLSMLQSRVLEDDESVWIHDADSPIGFWHRVHLIEPVLQAIVWDAQVHSGLWVRNGMSVINHSMNYGEPPFCARFRDLDLLLLQFSFQLVGVDWVMASIMELFDVEEWYEAAQSSDAKEAELMVTECLALLSQLASELPPKVVDGDAMRSLIPYLRREIVQRLCVGPCAHSDLSKIANEFFLSRENLFPVNFSGGPILDQILKEVCVEAGSSGAGGDSSAAGGGKFQYRLKPELYAEYNPTFVHLTRKQHESAHENWFQHRLRSSKKREQEQVDGSPNNTHSTWLDYPMVNMFLPCPLGFRLSRISILHEDVRRLVYESLWRATTDAHSSLSVLSRAVHLFTLQLYVVEDVRYFQTMVPATDAEHFELERASRIADSFIEWIPQAQPSLYADAEPRCAILHLLLKLNPWSSHGGSASMTKLDGDQKHEIGRGIDWLLHRLSRISPECKSVVEQHQVTEQESRDEAARKLALAQRRKEAQMRAIRQMQQRQAAFAEQIKAMANETEHAAAGEDEAVGEGEREKQAHSGSDAAGDDSDVEMDGSEGSMTDDAPLVECAMCHSVDSENSFMCYVGFAQCSPVLSRLNGGSHGQYLSTPMDEMHVGEDIPVHVRLCGHSVHHKCWESYHTSQFQRAITGGHHRHALNAVDVTKKEFLCPLCKSISNVLIPTTTDEVNTPMAIVTQLEMVRWLEHAVGREHAAAGSDVNDSTDSSEEASAMLLEQKPEVGASSDEDPGETQQLNKWLEDGLASLCMAVHKVACGAMQKSQPERYTTSGCNALFHTLLCSFLDTHDTDQLREHLFLEAMRFLPLMLKHVSSRVTSNSSVSPTDLYAKILHLLFYGGSDILPDGTIVLESEHPSTQTQTRKQSQWGKVRWPQKPLLLSHLGSVLMKGLLLARSEEDAVFIARLVVLARLIQTLLWYAITRKEEFTNAMADDLAFSEENVAVFVACFSGESVDATGDVDTDREDAVGTQLELLLNALVTNCDGAFQAGPIADKRQLLNIVACEVVPIAKVATFMLQSLTARATSHHRAGTTAASKPIFITQEDVLAVGFQTALTQLVSGWVHRFKAAYEEMNDPHAILQQWLTTANVDRAEKLVLPSLLSRDLHTMHSTISVYSSGANRTRYLRSLPRAYVKFYSELAKRKCHACHQFPARPAVCLLCGMLLCAANTCPSIHLDKGGYPDEANPGACTVHAKKCGRGSGVFLLVLEGAVLLVYWKLAAYVGSLYVDEYGEEFGERNRELSKGRPLYLNEERRERLLRLWLRHEIPNEVVKIQNSSERVIRNSHY</sequence>
<reference evidence="13 14" key="1">
    <citation type="journal article" date="2006" name="Science">
        <title>Phytophthora genome sequences uncover evolutionary origins and mechanisms of pathogenesis.</title>
        <authorList>
            <person name="Tyler B.M."/>
            <person name="Tripathy S."/>
            <person name="Zhang X."/>
            <person name="Dehal P."/>
            <person name="Jiang R.H."/>
            <person name="Aerts A."/>
            <person name="Arredondo F.D."/>
            <person name="Baxter L."/>
            <person name="Bensasson D."/>
            <person name="Beynon J.L."/>
            <person name="Chapman J."/>
            <person name="Damasceno C.M."/>
            <person name="Dorrance A.E."/>
            <person name="Dou D."/>
            <person name="Dickerman A.W."/>
            <person name="Dubchak I.L."/>
            <person name="Garbelotto M."/>
            <person name="Gijzen M."/>
            <person name="Gordon S.G."/>
            <person name="Govers F."/>
            <person name="Grunwald N.J."/>
            <person name="Huang W."/>
            <person name="Ivors K.L."/>
            <person name="Jones R.W."/>
            <person name="Kamoun S."/>
            <person name="Krampis K."/>
            <person name="Lamour K.H."/>
            <person name="Lee M.K."/>
            <person name="McDonald W.H."/>
            <person name="Medina M."/>
            <person name="Meijer H.J."/>
            <person name="Nordberg E.K."/>
            <person name="Maclean D.J."/>
            <person name="Ospina-Giraldo M.D."/>
            <person name="Morris P.F."/>
            <person name="Phuntumart V."/>
            <person name="Putnam N.H."/>
            <person name="Rash S."/>
            <person name="Rose J.K."/>
            <person name="Sakihama Y."/>
            <person name="Salamov A.A."/>
            <person name="Savidor A."/>
            <person name="Scheuring C.F."/>
            <person name="Smith B.M."/>
            <person name="Sobral B.W."/>
            <person name="Terry A."/>
            <person name="Torto-Alalibo T.A."/>
            <person name="Win J."/>
            <person name="Xu Z."/>
            <person name="Zhang H."/>
            <person name="Grigoriev I.V."/>
            <person name="Rokhsar D.S."/>
            <person name="Boore J.L."/>
        </authorList>
    </citation>
    <scope>NUCLEOTIDE SEQUENCE [LARGE SCALE GENOMIC DNA]</scope>
    <source>
        <strain evidence="13 14">P6497</strain>
    </source>
</reference>
<comment type="pathway">
    <text evidence="2 10">Protein modification; protein ubiquitination.</text>
</comment>
<evidence type="ECO:0000256" key="6">
    <source>
        <dbReference type="ARBA" id="ARBA00022786"/>
    </source>
</evidence>
<dbReference type="GO" id="GO:0005737">
    <property type="term" value="C:cytoplasm"/>
    <property type="evidence" value="ECO:0007669"/>
    <property type="project" value="TreeGrafter"/>
</dbReference>